<dbReference type="SUPFAM" id="SSF55931">
    <property type="entry name" value="Glutamine synthetase/guanido kinase"/>
    <property type="match status" value="2"/>
</dbReference>
<gene>
    <name evidence="12" type="ORF">ACHHYP_09066</name>
</gene>
<comment type="similarity">
    <text evidence="1 6 8">Belongs to the ATP:guanido phosphotransferase family.</text>
</comment>
<evidence type="ECO:0000256" key="2">
    <source>
        <dbReference type="ARBA" id="ARBA00022679"/>
    </source>
</evidence>
<feature type="binding site" evidence="7">
    <location>
        <position position="202"/>
    </location>
    <ligand>
        <name>ATP</name>
        <dbReference type="ChEBI" id="CHEBI:30616"/>
    </ligand>
</feature>
<dbReference type="InterPro" id="IPR022415">
    <property type="entry name" value="ATP-guanido_PTrfase_AS"/>
</dbReference>
<dbReference type="PROSITE" id="PS51509">
    <property type="entry name" value="PHOSPHAGEN_KINASE_N"/>
    <property type="match status" value="2"/>
</dbReference>
<sequence length="784" mass="85824">MSDAPASPRPGSASSPSKMAQKIEAAQSMDGKLSGYPQFTPAHRSLMSKHLTREVYQKLKDVKTSTGYSLERAIQTGVDNPHLGVGITAGDEESYVLFKEIFDPVIEGWHGYKSDAVHKRDLDPTHLSDAKLPDEFIISTRIRAGRNIRGMPLPPATSRAHRIDVMNLLDSALTAMDGDLKGKFYKLADMTPADEQKLIDDHFLFQKPGGGTLLAAAGAARDWPSARGIFHNDEKTFLVWCNEEDHMRVISMQNGGDIGAVFERFCRAVKSVEDSIKAKGREFMYDDHLGFIGTCPSNLGTGLRASVMIKLPKLSEDLERFEKLCGLLNLQPRGMNGEHSASVGGVYDVSNKQRIGYSEAELVQTMINGIRLLIDLEKKLVAGESIDGLLPTERVPNPVIEAAPTASAEKASIDVKPSNESNYPVFTAKHKSLMAKHLTAELYAKLKDLRTKKGYSLDDAIQTGIDNPHLGVGVVAGDEECYVLFKDLLDPVIEGWHGFKPDEKHITDMDVSKLVNADKLDMSYIGSTRVRAGRNIKNLSLPPGTTRSERLQVEHLISTALTAMEAELAGKYYPLGNMTKAEEDQLQKDHFLFQKPGGGTLLTGAGAARDWPSGRGIFHNTEKSFLVWVNEEDHMRVISMQDGGDIVAVFTRWVKGVKAVEESIKKNGFEFMHNEHLGFLGTCPSNLGTGLRASMFVKLLKLGEDVHKLETICSSLGLQPRGSAGEHSAAVGGMFDVSNKARIGKSEVELVQTMIDGVAKLIELEKAMEGGKSIDDILAELKLA</sequence>
<dbReference type="AlphaFoldDB" id="A0A1V9ZJN3"/>
<dbReference type="Gene3D" id="3.30.590.10">
    <property type="entry name" value="Glutamine synthetase/guanido kinase, catalytic domain"/>
    <property type="match status" value="2"/>
</dbReference>
<evidence type="ECO:0000256" key="1">
    <source>
        <dbReference type="ARBA" id="ARBA00006798"/>
    </source>
</evidence>
<feature type="binding site" evidence="7">
    <location>
        <begin position="304"/>
        <end position="308"/>
    </location>
    <ligand>
        <name>ATP</name>
        <dbReference type="ChEBI" id="CHEBI:30616"/>
    </ligand>
</feature>
<feature type="region of interest" description="Disordered" evidence="9">
    <location>
        <begin position="1"/>
        <end position="25"/>
    </location>
</feature>
<reference evidence="12 13" key="1">
    <citation type="journal article" date="2014" name="Genome Biol. Evol.">
        <title>The secreted proteins of Achlya hypogyna and Thraustotheca clavata identify the ancestral oomycete secretome and reveal gene acquisitions by horizontal gene transfer.</title>
        <authorList>
            <person name="Misner I."/>
            <person name="Blouin N."/>
            <person name="Leonard G."/>
            <person name="Richards T.A."/>
            <person name="Lane C.E."/>
        </authorList>
    </citation>
    <scope>NUCLEOTIDE SEQUENCE [LARGE SCALE GENOMIC DNA]</scope>
    <source>
        <strain evidence="12 13">ATCC 48635</strain>
    </source>
</reference>
<dbReference type="Pfam" id="PF00217">
    <property type="entry name" value="ATP-gua_Ptrans"/>
    <property type="match status" value="2"/>
</dbReference>
<proteinExistence type="inferred from homology"/>
<dbReference type="PANTHER" id="PTHR11547:SF38">
    <property type="entry name" value="ARGININE KINASE 1-RELATED"/>
    <property type="match status" value="1"/>
</dbReference>
<dbReference type="FunFam" id="3.30.590.10:FF:000002">
    <property type="entry name" value="Creatine kinase S-type, mitochondrial"/>
    <property type="match status" value="2"/>
</dbReference>
<dbReference type="GO" id="GO:0005524">
    <property type="term" value="F:ATP binding"/>
    <property type="evidence" value="ECO:0007669"/>
    <property type="project" value="UniProtKB-UniRule"/>
</dbReference>
<dbReference type="Proteomes" id="UP000243579">
    <property type="component" value="Unassembled WGS sequence"/>
</dbReference>
<feature type="binding site" evidence="7">
    <location>
        <position position="590"/>
    </location>
    <ligand>
        <name>ATP</name>
        <dbReference type="ChEBI" id="CHEBI:30616"/>
    </ligand>
</feature>
<dbReference type="FunFam" id="1.10.135.10:FF:000004">
    <property type="entry name" value="Creatine kinase, flagellar"/>
    <property type="match status" value="2"/>
</dbReference>
<evidence type="ECO:0000256" key="8">
    <source>
        <dbReference type="RuleBase" id="RU000505"/>
    </source>
</evidence>
<comment type="caution">
    <text evidence="12">The sequence shown here is derived from an EMBL/GenBank/DDBJ whole genome shotgun (WGS) entry which is preliminary data.</text>
</comment>
<feature type="domain" description="Phosphagen kinase N-terminal" evidence="10">
    <location>
        <begin position="414"/>
        <end position="498"/>
    </location>
</feature>
<evidence type="ECO:0000256" key="5">
    <source>
        <dbReference type="ARBA" id="ARBA00022840"/>
    </source>
</evidence>
<evidence type="ECO:0000313" key="13">
    <source>
        <dbReference type="Proteomes" id="UP000243579"/>
    </source>
</evidence>
<evidence type="ECO:0000259" key="10">
    <source>
        <dbReference type="PROSITE" id="PS51509"/>
    </source>
</evidence>
<protein>
    <submittedName>
        <fullName evidence="12">Creatine kinase, mitochondrial</fullName>
    </submittedName>
</protein>
<dbReference type="OrthoDB" id="430219at2759"/>
<feature type="binding site" evidence="7">
    <location>
        <begin position="139"/>
        <end position="143"/>
    </location>
    <ligand>
        <name>ATP</name>
        <dbReference type="ChEBI" id="CHEBI:30616"/>
    </ligand>
</feature>
<feature type="binding site" evidence="7">
    <location>
        <begin position="692"/>
        <end position="696"/>
    </location>
    <ligand>
        <name>ATP</name>
        <dbReference type="ChEBI" id="CHEBI:30616"/>
    </ligand>
</feature>
<feature type="binding site" evidence="7">
    <location>
        <position position="248"/>
    </location>
    <ligand>
        <name>ATP</name>
        <dbReference type="ChEBI" id="CHEBI:30616"/>
    </ligand>
</feature>
<accession>A0A1V9ZJN3</accession>
<feature type="binding site" evidence="7">
    <location>
        <begin position="721"/>
        <end position="726"/>
    </location>
    <ligand>
        <name>ATP</name>
        <dbReference type="ChEBI" id="CHEBI:30616"/>
    </ligand>
</feature>
<dbReference type="EMBL" id="JNBR01000089">
    <property type="protein sequence ID" value="OQR98202.1"/>
    <property type="molecule type" value="Genomic_DNA"/>
</dbReference>
<dbReference type="GO" id="GO:0005615">
    <property type="term" value="C:extracellular space"/>
    <property type="evidence" value="ECO:0007669"/>
    <property type="project" value="TreeGrafter"/>
</dbReference>
<dbReference type="InterPro" id="IPR022413">
    <property type="entry name" value="ATP-guanido_PTrfase_N"/>
</dbReference>
<keyword evidence="3 7" id="KW-0547">Nucleotide-binding</keyword>
<dbReference type="GO" id="GO:0004111">
    <property type="term" value="F:creatine kinase activity"/>
    <property type="evidence" value="ECO:0007669"/>
    <property type="project" value="InterPro"/>
</dbReference>
<organism evidence="12 13">
    <name type="scientific">Achlya hypogyna</name>
    <name type="common">Oomycete</name>
    <name type="synonym">Protoachlya hypogyna</name>
    <dbReference type="NCBI Taxonomy" id="1202772"/>
    <lineage>
        <taxon>Eukaryota</taxon>
        <taxon>Sar</taxon>
        <taxon>Stramenopiles</taxon>
        <taxon>Oomycota</taxon>
        <taxon>Saprolegniomycetes</taxon>
        <taxon>Saprolegniales</taxon>
        <taxon>Achlyaceae</taxon>
        <taxon>Achlya</taxon>
    </lineage>
</organism>
<evidence type="ECO:0000256" key="3">
    <source>
        <dbReference type="ARBA" id="ARBA00022741"/>
    </source>
</evidence>
<keyword evidence="4 7" id="KW-0418">Kinase</keyword>
<feature type="domain" description="Phosphagen kinase C-terminal" evidence="11">
    <location>
        <begin position="524"/>
        <end position="768"/>
    </location>
</feature>
<dbReference type="PROSITE" id="PS00112">
    <property type="entry name" value="PHOSPHAGEN_KINASE"/>
    <property type="match status" value="2"/>
</dbReference>
<feature type="compositionally biased region" description="Low complexity" evidence="9">
    <location>
        <begin position="1"/>
        <end position="17"/>
    </location>
</feature>
<feature type="binding site" evidence="7">
    <location>
        <position position="636"/>
    </location>
    <ligand>
        <name>ATP</name>
        <dbReference type="ChEBI" id="CHEBI:30616"/>
    </ligand>
</feature>
<dbReference type="InterPro" id="IPR036802">
    <property type="entry name" value="ATP-guanido_PTrfase_N_sf"/>
</dbReference>
<dbReference type="GO" id="GO:0046314">
    <property type="term" value="P:phosphocreatine biosynthetic process"/>
    <property type="evidence" value="ECO:0007669"/>
    <property type="project" value="InterPro"/>
</dbReference>
<dbReference type="Pfam" id="PF02807">
    <property type="entry name" value="ATP-gua_PtransN"/>
    <property type="match status" value="2"/>
</dbReference>
<keyword evidence="13" id="KW-1185">Reference proteome</keyword>
<evidence type="ECO:0000256" key="6">
    <source>
        <dbReference type="PROSITE-ProRule" id="PRU00842"/>
    </source>
</evidence>
<keyword evidence="5 7" id="KW-0067">ATP-binding</keyword>
<dbReference type="InterPro" id="IPR022414">
    <property type="entry name" value="ATP-guanido_PTrfase_cat"/>
</dbReference>
<dbReference type="PANTHER" id="PTHR11547">
    <property type="entry name" value="ARGININE OR CREATINE KINASE"/>
    <property type="match status" value="1"/>
</dbReference>
<dbReference type="SUPFAM" id="SSF48034">
    <property type="entry name" value="Guanido kinase N-terminal domain"/>
    <property type="match status" value="2"/>
</dbReference>
<feature type="binding site" evidence="7">
    <location>
        <begin position="527"/>
        <end position="531"/>
    </location>
    <ligand>
        <name>ATP</name>
        <dbReference type="ChEBI" id="CHEBI:30616"/>
    </ligand>
</feature>
<evidence type="ECO:0000256" key="9">
    <source>
        <dbReference type="SAM" id="MobiDB-lite"/>
    </source>
</evidence>
<name>A0A1V9ZJN3_ACHHY</name>
<evidence type="ECO:0000313" key="12">
    <source>
        <dbReference type="EMBL" id="OQR98202.1"/>
    </source>
</evidence>
<dbReference type="Gene3D" id="1.10.135.10">
    <property type="entry name" value="ATP:guanido phosphotransferase, N-terminal domain"/>
    <property type="match status" value="2"/>
</dbReference>
<feature type="domain" description="Phosphagen kinase N-terminal" evidence="10">
    <location>
        <begin position="25"/>
        <end position="111"/>
    </location>
</feature>
<dbReference type="STRING" id="1202772.A0A1V9ZJN3"/>
<evidence type="ECO:0000259" key="11">
    <source>
        <dbReference type="PROSITE" id="PS51510"/>
    </source>
</evidence>
<dbReference type="InterPro" id="IPR014746">
    <property type="entry name" value="Gln_synth/guanido_kin_cat_dom"/>
</dbReference>
<keyword evidence="2 7" id="KW-0808">Transferase</keyword>
<evidence type="ECO:0000256" key="4">
    <source>
        <dbReference type="ARBA" id="ARBA00022777"/>
    </source>
</evidence>
<feature type="binding site" evidence="7">
    <location>
        <begin position="333"/>
        <end position="338"/>
    </location>
    <ligand>
        <name>ATP</name>
        <dbReference type="ChEBI" id="CHEBI:30616"/>
    </ligand>
</feature>
<dbReference type="InterPro" id="IPR000749">
    <property type="entry name" value="ATP-guanido_PTrfase"/>
</dbReference>
<evidence type="ECO:0000256" key="7">
    <source>
        <dbReference type="PROSITE-ProRule" id="PRU00843"/>
    </source>
</evidence>
<dbReference type="PROSITE" id="PS51510">
    <property type="entry name" value="PHOSPHAGEN_KINASE_C"/>
    <property type="match status" value="2"/>
</dbReference>
<feature type="domain" description="Phosphagen kinase C-terminal" evidence="11">
    <location>
        <begin position="136"/>
        <end position="380"/>
    </location>
</feature>